<organism evidence="1 2">
    <name type="scientific">Acetobacter tropicalis</name>
    <dbReference type="NCBI Taxonomy" id="104102"/>
    <lineage>
        <taxon>Bacteria</taxon>
        <taxon>Pseudomonadati</taxon>
        <taxon>Pseudomonadota</taxon>
        <taxon>Alphaproteobacteria</taxon>
        <taxon>Acetobacterales</taxon>
        <taxon>Acetobacteraceae</taxon>
        <taxon>Acetobacter</taxon>
    </lineage>
</organism>
<dbReference type="SUPFAM" id="SSF101967">
    <property type="entry name" value="Adhesin YadA, collagen-binding domain"/>
    <property type="match status" value="1"/>
</dbReference>
<dbReference type="OrthoDB" id="9810174at2"/>
<dbReference type="PATRIC" id="fig|104102.12.peg.2271"/>
<comment type="caution">
    <text evidence="1">The sequence shown here is derived from an EMBL/GenBank/DDBJ whole genome shotgun (WGS) entry which is preliminary data.</text>
</comment>
<name>A0A149TXV9_9PROT</name>
<sequence>MPYDSNGNYTLPTIYQAKPATTIRTEQHNTPFEDVQAALNQVLLRNGATPVTANWNMASNRIINLADGTAATDAATVGQLSKYLALSTTSLQTVSGSVNFAGTLKLAYGIPFSGGTSTGSSRWVPLFTAGNPSKSANNAFSFGFQIFDIVGDPDNDLSGINMLGFDYAGVRYDAYFSWKGNITTPKGKVAFVSDVSAETSRAETAENNLQNAIDAESTRASTVESNLQSGKISRNGDDAINGSFNVANTLTVGTSFSWTASTGYGFFYRRTTALTGAFDWYSDYGAIKASILRLLTDGTLNILGAGTFQVRGDDVALAKNIPTDYVTGTTYNSDFSTSDGRVVNMAYGHRCQTFTVSAASGTRVNFPTGFSGAPTSIQITPEDHTDTWYTDKDSGGFTIWNANNVTRVFSITAWGPK</sequence>
<dbReference type="EMBL" id="LHZT01000117">
    <property type="protein sequence ID" value="KXV57991.1"/>
    <property type="molecule type" value="Genomic_DNA"/>
</dbReference>
<evidence type="ECO:0000313" key="2">
    <source>
        <dbReference type="Proteomes" id="UP000075411"/>
    </source>
</evidence>
<accession>A0A149TXV9</accession>
<dbReference type="InterPro" id="IPR011049">
    <property type="entry name" value="Serralysin-like_metalloprot_C"/>
</dbReference>
<gene>
    <name evidence="1" type="ORF">AD947_07320</name>
</gene>
<evidence type="ECO:0000313" key="1">
    <source>
        <dbReference type="EMBL" id="KXV57991.1"/>
    </source>
</evidence>
<protein>
    <recommendedName>
        <fullName evidence="3">Tail fiber protein</fullName>
    </recommendedName>
</protein>
<reference evidence="1 2" key="1">
    <citation type="submission" date="2015-06" db="EMBL/GenBank/DDBJ databases">
        <title>Improved classification and identification of acetic acid bacteria using matrix-assisted laser desorption/ionization time-of-flight mass spectrometry; Gluconobacter nephelii and Gluconobacter uchimurae are later heterotypic synonyms of Gluconobacter japonicus and Gluconobacter oxydans, respectively.</title>
        <authorList>
            <person name="Li L."/>
            <person name="Cleenwerck I."/>
            <person name="De Vuyst L."/>
            <person name="Vandamme P."/>
        </authorList>
    </citation>
    <scope>NUCLEOTIDE SEQUENCE [LARGE SCALE GENOMIC DNA]</scope>
    <source>
        <strain evidence="1 2">LMG 1663</strain>
    </source>
</reference>
<dbReference type="RefSeq" id="WP_061488007.1">
    <property type="nucleotide sequence ID" value="NZ_LHZT01000117.1"/>
</dbReference>
<proteinExistence type="predicted"/>
<dbReference type="Proteomes" id="UP000075411">
    <property type="component" value="Unassembled WGS sequence"/>
</dbReference>
<evidence type="ECO:0008006" key="3">
    <source>
        <dbReference type="Google" id="ProtNLM"/>
    </source>
</evidence>
<dbReference type="AlphaFoldDB" id="A0A149TXV9"/>